<evidence type="ECO:0000313" key="3">
    <source>
        <dbReference type="Proteomes" id="UP001205740"/>
    </source>
</evidence>
<organism evidence="2 3">
    <name type="scientific">Williamsia serinedens</name>
    <dbReference type="NCBI Taxonomy" id="391736"/>
    <lineage>
        <taxon>Bacteria</taxon>
        <taxon>Bacillati</taxon>
        <taxon>Actinomycetota</taxon>
        <taxon>Actinomycetes</taxon>
        <taxon>Mycobacteriales</taxon>
        <taxon>Nocardiaceae</taxon>
        <taxon>Williamsia</taxon>
    </lineage>
</organism>
<reference evidence="2 3" key="1">
    <citation type="submission" date="2022-06" db="EMBL/GenBank/DDBJ databases">
        <title>Genomic Encyclopedia of Archaeal and Bacterial Type Strains, Phase II (KMG-II): from individual species to whole genera.</title>
        <authorList>
            <person name="Goeker M."/>
        </authorList>
    </citation>
    <scope>NUCLEOTIDE SEQUENCE [LARGE SCALE GENOMIC DNA]</scope>
    <source>
        <strain evidence="2 3">DSM 45037</strain>
    </source>
</reference>
<keyword evidence="3" id="KW-1185">Reference proteome</keyword>
<protein>
    <recommendedName>
        <fullName evidence="4">DUF5642 domain-containing protein</fullName>
    </recommendedName>
</protein>
<proteinExistence type="predicted"/>
<accession>A0ABT1H2K6</accession>
<dbReference type="RefSeq" id="WP_253654380.1">
    <property type="nucleotide sequence ID" value="NZ_BAAAOE010000003.1"/>
</dbReference>
<evidence type="ECO:0000313" key="2">
    <source>
        <dbReference type="EMBL" id="MCP2160818.1"/>
    </source>
</evidence>
<name>A0ABT1H2K6_9NOCA</name>
<gene>
    <name evidence="2" type="ORF">LX12_002005</name>
</gene>
<sequence>MKRVTLSGVIALSVVAAACSSGTTTSTTQGGAVASSSQAPSKPLSAYLVQQSDVPSGYEQQQLPPGAADAVGSITAATKDAKVTPASCQPDLSGFDAQQALSAPKAIFANGATGAAIVTAVSTKSSGTNGSVEGFRRYNLGDCATHQITTSVGGSTVTATQKAMQLTVDTPGVSGAVAARLETVAQIPGSSERTTEQLVAILPIPDGAVLVSLNNLAGQPDESVFRQVVTAAAKKISG</sequence>
<evidence type="ECO:0000256" key="1">
    <source>
        <dbReference type="SAM" id="SignalP"/>
    </source>
</evidence>
<dbReference type="PROSITE" id="PS51257">
    <property type="entry name" value="PROKAR_LIPOPROTEIN"/>
    <property type="match status" value="1"/>
</dbReference>
<dbReference type="Proteomes" id="UP001205740">
    <property type="component" value="Unassembled WGS sequence"/>
</dbReference>
<evidence type="ECO:0008006" key="4">
    <source>
        <dbReference type="Google" id="ProtNLM"/>
    </source>
</evidence>
<feature type="signal peptide" evidence="1">
    <location>
        <begin position="1"/>
        <end position="18"/>
    </location>
</feature>
<keyword evidence="1" id="KW-0732">Signal</keyword>
<dbReference type="EMBL" id="JAMTCG010000003">
    <property type="protein sequence ID" value="MCP2160818.1"/>
    <property type="molecule type" value="Genomic_DNA"/>
</dbReference>
<comment type="caution">
    <text evidence="2">The sequence shown here is derived from an EMBL/GenBank/DDBJ whole genome shotgun (WGS) entry which is preliminary data.</text>
</comment>
<feature type="chain" id="PRO_5045840120" description="DUF5642 domain-containing protein" evidence="1">
    <location>
        <begin position="19"/>
        <end position="238"/>
    </location>
</feature>